<comment type="caution">
    <text evidence="6">The sequence shown here is derived from an EMBL/GenBank/DDBJ whole genome shotgun (WGS) entry which is preliminary data.</text>
</comment>
<feature type="region of interest" description="Disordered" evidence="5">
    <location>
        <begin position="136"/>
        <end position="249"/>
    </location>
</feature>
<comment type="similarity">
    <text evidence="1 4">Belongs to the plant dirigent protein family.</text>
</comment>
<dbReference type="Gene3D" id="2.40.480.10">
    <property type="entry name" value="Allene oxide cyclase-like"/>
    <property type="match status" value="1"/>
</dbReference>
<feature type="compositionally biased region" description="Low complexity" evidence="5">
    <location>
        <begin position="159"/>
        <end position="177"/>
    </location>
</feature>
<keyword evidence="7" id="KW-1185">Reference proteome</keyword>
<evidence type="ECO:0000313" key="7">
    <source>
        <dbReference type="Proteomes" id="UP001454036"/>
    </source>
</evidence>
<proteinExistence type="inferred from homology"/>
<dbReference type="EMBL" id="BAABME010003026">
    <property type="protein sequence ID" value="GAA0157098.1"/>
    <property type="molecule type" value="Genomic_DNA"/>
</dbReference>
<feature type="compositionally biased region" description="Low complexity" evidence="5">
    <location>
        <begin position="217"/>
        <end position="229"/>
    </location>
</feature>
<dbReference type="Pfam" id="PF03018">
    <property type="entry name" value="Dirigent"/>
    <property type="match status" value="1"/>
</dbReference>
<dbReference type="Proteomes" id="UP001454036">
    <property type="component" value="Unassembled WGS sequence"/>
</dbReference>
<comment type="function">
    <text evidence="4">Dirigent proteins impart stereoselectivity on the phenoxy radical-coupling reaction, yielding optically active lignans from two molecules of coniferyl alcohol in the biosynthesis of lignans, flavonolignans, and alkaloids and thus plays a central role in plant secondary metabolism.</text>
</comment>
<evidence type="ECO:0000256" key="2">
    <source>
        <dbReference type="ARBA" id="ARBA00011738"/>
    </source>
</evidence>
<sequence length="479" mass="48461">MSDHRYSKSFLNIICNKENSPSSHMAKSSRLQLKHILSVLILALAFTCALSDDVLSNAPTVLPNPISGAIPGPRVTSPGPGVNYPESPVSGEIPGAIPGPRVTSPELGDTIESPISGAIPGPRVTSPESPVSGVIPGPGVNYPESPVSGEIPGPGITFPESSVSGPIPGSGVSSPESTVSGKIPAPGVSSPDSPASGAIPGSGVSSHDSLASGAIPGPGVSSPDSPVSGAIPGPTVKPAPDAKSSSAPVETPEHTFTFFMHDILGGSQPTAVAVTGVVANPAVSGQVAFAKPNGAVLSVNTGVETNNGNSAILNNNNVPFLSGLSGFSNTGVQNNGNSIIGGNFGFPAINLAQFPTGTTLQNLMFGTLTVFDDELTEGHELGSGLIGKAQGFYVASSQNGISQTMIFNVMFREGGYADTLCFFGVHRTGKSESHLAIMGGTGKYVNAKGFATVKTFPADPNHQETDGMETVLEIIVYVA</sequence>
<accession>A0AAV3Q3S5</accession>
<evidence type="ECO:0000256" key="4">
    <source>
        <dbReference type="RuleBase" id="RU363099"/>
    </source>
</evidence>
<dbReference type="GO" id="GO:0048046">
    <property type="term" value="C:apoplast"/>
    <property type="evidence" value="ECO:0007669"/>
    <property type="project" value="UniProtKB-SubCell"/>
</dbReference>
<dbReference type="InterPro" id="IPR044859">
    <property type="entry name" value="Allene_oxi_cyc_Dirigent"/>
</dbReference>
<gene>
    <name evidence="6" type="ORF">LIER_14436</name>
</gene>
<keyword evidence="4" id="KW-0052">Apoplast</keyword>
<organism evidence="6 7">
    <name type="scientific">Lithospermum erythrorhizon</name>
    <name type="common">Purple gromwell</name>
    <name type="synonym">Lithospermum officinale var. erythrorhizon</name>
    <dbReference type="NCBI Taxonomy" id="34254"/>
    <lineage>
        <taxon>Eukaryota</taxon>
        <taxon>Viridiplantae</taxon>
        <taxon>Streptophyta</taxon>
        <taxon>Embryophyta</taxon>
        <taxon>Tracheophyta</taxon>
        <taxon>Spermatophyta</taxon>
        <taxon>Magnoliopsida</taxon>
        <taxon>eudicotyledons</taxon>
        <taxon>Gunneridae</taxon>
        <taxon>Pentapetalae</taxon>
        <taxon>asterids</taxon>
        <taxon>lamiids</taxon>
        <taxon>Boraginales</taxon>
        <taxon>Boraginaceae</taxon>
        <taxon>Boraginoideae</taxon>
        <taxon>Lithospermeae</taxon>
        <taxon>Lithospermum</taxon>
    </lineage>
</organism>
<dbReference type="PANTHER" id="PTHR46215:SF5">
    <property type="entry name" value="DIRIGENT PROTEIN"/>
    <property type="match status" value="1"/>
</dbReference>
<dbReference type="AlphaFoldDB" id="A0AAV3Q3S5"/>
<evidence type="ECO:0000256" key="3">
    <source>
        <dbReference type="ARBA" id="ARBA00022525"/>
    </source>
</evidence>
<reference evidence="6 7" key="1">
    <citation type="submission" date="2024-01" db="EMBL/GenBank/DDBJ databases">
        <title>The complete chloroplast genome sequence of Lithospermum erythrorhizon: insights into the phylogenetic relationship among Boraginaceae species and the maternal lineages of purple gromwells.</title>
        <authorList>
            <person name="Okada T."/>
            <person name="Watanabe K."/>
        </authorList>
    </citation>
    <scope>NUCLEOTIDE SEQUENCE [LARGE SCALE GENOMIC DNA]</scope>
</reference>
<dbReference type="InterPro" id="IPR004265">
    <property type="entry name" value="Dirigent"/>
</dbReference>
<evidence type="ECO:0000313" key="6">
    <source>
        <dbReference type="EMBL" id="GAA0157098.1"/>
    </source>
</evidence>
<protein>
    <recommendedName>
        <fullName evidence="4">Dirigent protein</fullName>
    </recommendedName>
</protein>
<name>A0AAV3Q3S5_LITER</name>
<evidence type="ECO:0000256" key="5">
    <source>
        <dbReference type="SAM" id="MobiDB-lite"/>
    </source>
</evidence>
<comment type="subunit">
    <text evidence="2 4">Homodimer.</text>
</comment>
<keyword evidence="3 4" id="KW-0964">Secreted</keyword>
<dbReference type="GO" id="GO:0009699">
    <property type="term" value="P:phenylpropanoid biosynthetic process"/>
    <property type="evidence" value="ECO:0007669"/>
    <property type="project" value="UniProtKB-ARBA"/>
</dbReference>
<evidence type="ECO:0000256" key="1">
    <source>
        <dbReference type="ARBA" id="ARBA00010746"/>
    </source>
</evidence>
<comment type="subcellular location">
    <subcellularLocation>
        <location evidence="4">Secreted</location>
        <location evidence="4">Extracellular space</location>
        <location evidence="4">Apoplast</location>
    </subcellularLocation>
</comment>
<dbReference type="PANTHER" id="PTHR46215">
    <property type="entry name" value="DIRIGENT PROTEIN 24-RELATED"/>
    <property type="match status" value="1"/>
</dbReference>